<dbReference type="FunFam" id="3.40.50.10860:FF:000003">
    <property type="entry name" value="Glutamate dehydrogenase"/>
    <property type="match status" value="1"/>
</dbReference>
<evidence type="ECO:0000256" key="7">
    <source>
        <dbReference type="RuleBase" id="RU004417"/>
    </source>
</evidence>
<dbReference type="SMART" id="SM00839">
    <property type="entry name" value="ELFV_dehydrog"/>
    <property type="match status" value="1"/>
</dbReference>
<evidence type="ECO:0000259" key="8">
    <source>
        <dbReference type="SMART" id="SM00839"/>
    </source>
</evidence>
<evidence type="ECO:0000256" key="5">
    <source>
        <dbReference type="PIRSR" id="PIRSR000185-2"/>
    </source>
</evidence>
<evidence type="ECO:0000256" key="2">
    <source>
        <dbReference type="ARBA" id="ARBA00023002"/>
    </source>
</evidence>
<keyword evidence="2 3" id="KW-0560">Oxidoreductase</keyword>
<keyword evidence="5" id="KW-0547">Nucleotide-binding</keyword>
<dbReference type="Pfam" id="PF02812">
    <property type="entry name" value="ELFV_dehydrog_N"/>
    <property type="match status" value="1"/>
</dbReference>
<keyword evidence="10" id="KW-1185">Reference proteome</keyword>
<dbReference type="InterPro" id="IPR006097">
    <property type="entry name" value="Glu/Leu/Phe/Val/Trp_DH_dimer"/>
</dbReference>
<reference evidence="9" key="1">
    <citation type="submission" date="2020-09" db="EMBL/GenBank/DDBJ databases">
        <title>A novel bacterium of genus Mangrovicoccus, isolated from South China Sea.</title>
        <authorList>
            <person name="Huang H."/>
            <person name="Mo K."/>
            <person name="Hu Y."/>
        </authorList>
    </citation>
    <scope>NUCLEOTIDE SEQUENCE</scope>
    <source>
        <strain evidence="9">HB182678</strain>
    </source>
</reference>
<feature type="binding site" evidence="5">
    <location>
        <position position="76"/>
    </location>
    <ligand>
        <name>substrate</name>
    </ligand>
</feature>
<dbReference type="EMBL" id="JACVXA010000012">
    <property type="protein sequence ID" value="MBE3637822.1"/>
    <property type="molecule type" value="Genomic_DNA"/>
</dbReference>
<feature type="binding site" evidence="5">
    <location>
        <position position="369"/>
    </location>
    <ligand>
        <name>substrate</name>
    </ligand>
</feature>
<dbReference type="InterPro" id="IPR006095">
    <property type="entry name" value="Glu/Leu/Phe/Val/Trp_DH"/>
</dbReference>
<accession>A0A8J6YUG9</accession>
<dbReference type="PRINTS" id="PR00082">
    <property type="entry name" value="GLFDHDRGNASE"/>
</dbReference>
<evidence type="ECO:0000256" key="1">
    <source>
        <dbReference type="ARBA" id="ARBA00006382"/>
    </source>
</evidence>
<dbReference type="FunFam" id="3.40.50.720:FF:000100">
    <property type="entry name" value="Glutamate dehydrogenase 1, mitochondrial"/>
    <property type="match status" value="1"/>
</dbReference>
<evidence type="ECO:0000256" key="3">
    <source>
        <dbReference type="PIRNR" id="PIRNR000185"/>
    </source>
</evidence>
<dbReference type="Gene3D" id="3.40.50.720">
    <property type="entry name" value="NAD(P)-binding Rossmann-like Domain"/>
    <property type="match status" value="1"/>
</dbReference>
<dbReference type="GO" id="GO:0000166">
    <property type="term" value="F:nucleotide binding"/>
    <property type="evidence" value="ECO:0007669"/>
    <property type="project" value="UniProtKB-KW"/>
</dbReference>
<keyword evidence="5" id="KW-0520">NAD</keyword>
<dbReference type="GO" id="GO:0004352">
    <property type="term" value="F:glutamate dehydrogenase (NAD+) activity"/>
    <property type="evidence" value="ECO:0007669"/>
    <property type="project" value="TreeGrafter"/>
</dbReference>
<dbReference type="GO" id="GO:0006538">
    <property type="term" value="P:L-glutamate catabolic process"/>
    <property type="evidence" value="ECO:0007669"/>
    <property type="project" value="TreeGrafter"/>
</dbReference>
<gene>
    <name evidence="9" type="ORF">ICN82_06340</name>
</gene>
<feature type="active site" description="Proton donor" evidence="4">
    <location>
        <position position="112"/>
    </location>
</feature>
<feature type="domain" description="Glutamate/phenylalanine/leucine/valine/L-tryptophan dehydrogenase C-terminal" evidence="8">
    <location>
        <begin position="193"/>
        <end position="480"/>
    </location>
</feature>
<evidence type="ECO:0000313" key="9">
    <source>
        <dbReference type="EMBL" id="MBE3637822.1"/>
    </source>
</evidence>
<organism evidence="9 10">
    <name type="scientific">Mangrovicoccus algicola</name>
    <dbReference type="NCBI Taxonomy" id="2771008"/>
    <lineage>
        <taxon>Bacteria</taxon>
        <taxon>Pseudomonadati</taxon>
        <taxon>Pseudomonadota</taxon>
        <taxon>Alphaproteobacteria</taxon>
        <taxon>Rhodobacterales</taxon>
        <taxon>Paracoccaceae</taxon>
        <taxon>Mangrovicoccus</taxon>
    </lineage>
</organism>
<dbReference type="PANTHER" id="PTHR11606:SF13">
    <property type="entry name" value="GLUTAMATE DEHYDROGENASE 1, MITOCHONDRIAL"/>
    <property type="match status" value="1"/>
</dbReference>
<evidence type="ECO:0000256" key="4">
    <source>
        <dbReference type="PIRSR" id="PIRSR000185-1"/>
    </source>
</evidence>
<feature type="binding site" evidence="5">
    <location>
        <position position="200"/>
    </location>
    <ligand>
        <name>NAD(+)</name>
        <dbReference type="ChEBI" id="CHEBI:57540"/>
    </ligand>
</feature>
<dbReference type="SUPFAM" id="SSF53223">
    <property type="entry name" value="Aminoacid dehydrogenase-like, N-terminal domain"/>
    <property type="match status" value="1"/>
</dbReference>
<evidence type="ECO:0000313" key="10">
    <source>
        <dbReference type="Proteomes" id="UP000609121"/>
    </source>
</evidence>
<dbReference type="SUPFAM" id="SSF51735">
    <property type="entry name" value="NAD(P)-binding Rossmann-fold domains"/>
    <property type="match status" value="1"/>
</dbReference>
<dbReference type="Gene3D" id="3.40.50.10860">
    <property type="entry name" value="Leucine Dehydrogenase, chain A, domain 1"/>
    <property type="match status" value="1"/>
</dbReference>
<sequence length="481" mass="52969">MTTSPSPQVPEPGFRQSVDMMFNHAVALMDLPSGLKEKIRVCNATYTVRFGVRLRGQIQTFTGYRAIHSEHTEPVKGGIRYAMGVHQDEVEALAALMTYKCALVEAPFGGSKGGLRIDPRQYEEHELEAITRRFAYELIKRDLIHPSQNVPAPDMGTGEREMAWIADQYARIQTTDINARACVTGKPLNAGGIQGRVEATGRGVQYALREFFRHPDDMAEAGLTGTLDGKRIIVQGLGNVGYHAAKFLSEEDGARIVAVIEHDGGVIDPSGIDIESLRLWIAEHGGVRDYPHAQVVPDGAVLLEEPCDILVPAALEGVINLENAERIRAKLVIEAANGPVTAGADEVLRRRGILVIPDLYANAGGVTVSYFEWVKNLGHIRFGRMQRRQEEARHQLVVDELERIVSSMGNGMTLSEGFKTQYLRGAGELELVRSGLDDTMRTAYQSMSALWRRRADVPDLRTAAYIVAIGRVAESYRAKGL</sequence>
<dbReference type="InterPro" id="IPR006096">
    <property type="entry name" value="Glu/Leu/Phe/Val/Trp_DH_C"/>
</dbReference>
<proteinExistence type="inferred from homology"/>
<feature type="binding site" evidence="5">
    <location>
        <position position="100"/>
    </location>
    <ligand>
        <name>substrate</name>
    </ligand>
</feature>
<protein>
    <recommendedName>
        <fullName evidence="3">Glutamate dehydrogenase</fullName>
    </recommendedName>
</protein>
<dbReference type="InterPro" id="IPR036291">
    <property type="entry name" value="NAD(P)-bd_dom_sf"/>
</dbReference>
<dbReference type="Pfam" id="PF00208">
    <property type="entry name" value="ELFV_dehydrog"/>
    <property type="match status" value="1"/>
</dbReference>
<comment type="similarity">
    <text evidence="1 3 7">Belongs to the Glu/Leu/Phe/Val dehydrogenases family.</text>
</comment>
<dbReference type="AlphaFoldDB" id="A0A8J6YUG9"/>
<dbReference type="RefSeq" id="WP_193180857.1">
    <property type="nucleotide sequence ID" value="NZ_JACVXA010000012.1"/>
</dbReference>
<dbReference type="InterPro" id="IPR033922">
    <property type="entry name" value="NAD_bind_Glu_DH"/>
</dbReference>
<feature type="site" description="Important for catalysis" evidence="6">
    <location>
        <position position="154"/>
    </location>
</feature>
<dbReference type="CDD" id="cd01076">
    <property type="entry name" value="NAD_bind_1_Glu_DH"/>
    <property type="match status" value="1"/>
</dbReference>
<dbReference type="PANTHER" id="PTHR11606">
    <property type="entry name" value="GLUTAMATE DEHYDROGENASE"/>
    <property type="match status" value="1"/>
</dbReference>
<name>A0A8J6YUG9_9RHOB</name>
<dbReference type="InterPro" id="IPR014362">
    <property type="entry name" value="Glu_DH"/>
</dbReference>
<evidence type="ECO:0000256" key="6">
    <source>
        <dbReference type="PIRSR" id="PIRSR000185-3"/>
    </source>
</evidence>
<dbReference type="InterPro" id="IPR046346">
    <property type="entry name" value="Aminoacid_DH-like_N_sf"/>
</dbReference>
<dbReference type="PIRSF" id="PIRSF000185">
    <property type="entry name" value="Glu_DH"/>
    <property type="match status" value="1"/>
</dbReference>
<dbReference type="Proteomes" id="UP000609121">
    <property type="component" value="Unassembled WGS sequence"/>
</dbReference>
<feature type="binding site" evidence="5">
    <location>
        <position position="239"/>
    </location>
    <ligand>
        <name>NAD(+)</name>
        <dbReference type="ChEBI" id="CHEBI:57540"/>
    </ligand>
</feature>
<comment type="caution">
    <text evidence="9">The sequence shown here is derived from an EMBL/GenBank/DDBJ whole genome shotgun (WGS) entry which is preliminary data.</text>
</comment>